<keyword evidence="2" id="KW-1185">Reference proteome</keyword>
<dbReference type="AlphaFoldDB" id="A0A8H6FLT9"/>
<accession>A0A8H6FLT9</accession>
<dbReference type="GeneID" id="59292617"/>
<evidence type="ECO:0000313" key="1">
    <source>
        <dbReference type="EMBL" id="KAF6230855.1"/>
    </source>
</evidence>
<dbReference type="EMBL" id="JACCJC010000064">
    <property type="protein sequence ID" value="KAF6230855.1"/>
    <property type="molecule type" value="Genomic_DNA"/>
</dbReference>
<dbReference type="RefSeq" id="XP_037160288.1">
    <property type="nucleotide sequence ID" value="XM_037312856.1"/>
</dbReference>
<protein>
    <submittedName>
        <fullName evidence="1">Uncharacterized protein</fullName>
    </submittedName>
</protein>
<proteinExistence type="predicted"/>
<name>A0A8H6FLT9_9LECA</name>
<dbReference type="Proteomes" id="UP000578531">
    <property type="component" value="Unassembled WGS sequence"/>
</dbReference>
<sequence>MLRPHERERMLAMPMSVVKHDGYESHPPMAMIICSTQSPKPKGLMTFDVDVVKERRRFPEIGGLRSHKVHRAHR</sequence>
<comment type="caution">
    <text evidence="1">The sequence shown here is derived from an EMBL/GenBank/DDBJ whole genome shotgun (WGS) entry which is preliminary data.</text>
</comment>
<organism evidence="1 2">
    <name type="scientific">Letharia columbiana</name>
    <dbReference type="NCBI Taxonomy" id="112416"/>
    <lineage>
        <taxon>Eukaryota</taxon>
        <taxon>Fungi</taxon>
        <taxon>Dikarya</taxon>
        <taxon>Ascomycota</taxon>
        <taxon>Pezizomycotina</taxon>
        <taxon>Lecanoromycetes</taxon>
        <taxon>OSLEUM clade</taxon>
        <taxon>Lecanoromycetidae</taxon>
        <taxon>Lecanorales</taxon>
        <taxon>Lecanorineae</taxon>
        <taxon>Parmeliaceae</taxon>
        <taxon>Letharia</taxon>
    </lineage>
</organism>
<evidence type="ECO:0000313" key="2">
    <source>
        <dbReference type="Proteomes" id="UP000578531"/>
    </source>
</evidence>
<gene>
    <name evidence="1" type="ORF">HO173_010971</name>
</gene>
<reference evidence="1 2" key="1">
    <citation type="journal article" date="2020" name="Genomics">
        <title>Complete, high-quality genomes from long-read metagenomic sequencing of two wolf lichen thalli reveals enigmatic genome architecture.</title>
        <authorList>
            <person name="McKenzie S.K."/>
            <person name="Walston R.F."/>
            <person name="Allen J.L."/>
        </authorList>
    </citation>
    <scope>NUCLEOTIDE SEQUENCE [LARGE SCALE GENOMIC DNA]</scope>
    <source>
        <strain evidence="1">WasteWater2</strain>
    </source>
</reference>